<keyword evidence="3" id="KW-1185">Reference proteome</keyword>
<dbReference type="PhylomeDB" id="B4P9F0"/>
<dbReference type="EMBL" id="CM000158">
    <property type="protein sequence ID" value="EDW91270.1"/>
    <property type="molecule type" value="Genomic_DNA"/>
</dbReference>
<feature type="compositionally biased region" description="Basic and acidic residues" evidence="1">
    <location>
        <begin position="299"/>
        <end position="314"/>
    </location>
</feature>
<evidence type="ECO:0000256" key="1">
    <source>
        <dbReference type="SAM" id="MobiDB-lite"/>
    </source>
</evidence>
<feature type="compositionally biased region" description="Polar residues" evidence="1">
    <location>
        <begin position="285"/>
        <end position="298"/>
    </location>
</feature>
<dbReference type="Proteomes" id="UP000002282">
    <property type="component" value="Chromosome 2R"/>
</dbReference>
<protein>
    <submittedName>
        <fullName evidence="2">Uncharacterized protein</fullName>
    </submittedName>
</protein>
<evidence type="ECO:0000313" key="2">
    <source>
        <dbReference type="EMBL" id="EDW91270.1"/>
    </source>
</evidence>
<feature type="region of interest" description="Disordered" evidence="1">
    <location>
        <begin position="276"/>
        <end position="318"/>
    </location>
</feature>
<reference evidence="2 3" key="1">
    <citation type="journal article" date="2007" name="Nature">
        <title>Evolution of genes and genomes on the Drosophila phylogeny.</title>
        <authorList>
            <consortium name="Drosophila 12 Genomes Consortium"/>
            <person name="Clark A.G."/>
            <person name="Eisen M.B."/>
            <person name="Smith D.R."/>
            <person name="Bergman C.M."/>
            <person name="Oliver B."/>
            <person name="Markow T.A."/>
            <person name="Kaufman T.C."/>
            <person name="Kellis M."/>
            <person name="Gelbart W."/>
            <person name="Iyer V.N."/>
            <person name="Pollard D.A."/>
            <person name="Sackton T.B."/>
            <person name="Larracuente A.M."/>
            <person name="Singh N.D."/>
            <person name="Abad J.P."/>
            <person name="Abt D.N."/>
            <person name="Adryan B."/>
            <person name="Aguade M."/>
            <person name="Akashi H."/>
            <person name="Anderson W.W."/>
            <person name="Aquadro C.F."/>
            <person name="Ardell D.H."/>
            <person name="Arguello R."/>
            <person name="Artieri C.G."/>
            <person name="Barbash D.A."/>
            <person name="Barker D."/>
            <person name="Barsanti P."/>
            <person name="Batterham P."/>
            <person name="Batzoglou S."/>
            <person name="Begun D."/>
            <person name="Bhutkar A."/>
            <person name="Blanco E."/>
            <person name="Bosak S.A."/>
            <person name="Bradley R.K."/>
            <person name="Brand A.D."/>
            <person name="Brent M.R."/>
            <person name="Brooks A.N."/>
            <person name="Brown R.H."/>
            <person name="Butlin R.K."/>
            <person name="Caggese C."/>
            <person name="Calvi B.R."/>
            <person name="Bernardo de Carvalho A."/>
            <person name="Caspi A."/>
            <person name="Castrezana S."/>
            <person name="Celniker S.E."/>
            <person name="Chang J.L."/>
            <person name="Chapple C."/>
            <person name="Chatterji S."/>
            <person name="Chinwalla A."/>
            <person name="Civetta A."/>
            <person name="Clifton S.W."/>
            <person name="Comeron J.M."/>
            <person name="Costello J.C."/>
            <person name="Coyne J.A."/>
            <person name="Daub J."/>
            <person name="David R.G."/>
            <person name="Delcher A.L."/>
            <person name="Delehaunty K."/>
            <person name="Do C.B."/>
            <person name="Ebling H."/>
            <person name="Edwards K."/>
            <person name="Eickbush T."/>
            <person name="Evans J.D."/>
            <person name="Filipski A."/>
            <person name="Findeiss S."/>
            <person name="Freyhult E."/>
            <person name="Fulton L."/>
            <person name="Fulton R."/>
            <person name="Garcia A.C."/>
            <person name="Gardiner A."/>
            <person name="Garfield D.A."/>
            <person name="Garvin B.E."/>
            <person name="Gibson G."/>
            <person name="Gilbert D."/>
            <person name="Gnerre S."/>
            <person name="Godfrey J."/>
            <person name="Good R."/>
            <person name="Gotea V."/>
            <person name="Gravely B."/>
            <person name="Greenberg A.J."/>
            <person name="Griffiths-Jones S."/>
            <person name="Gross S."/>
            <person name="Guigo R."/>
            <person name="Gustafson E.A."/>
            <person name="Haerty W."/>
            <person name="Hahn M.W."/>
            <person name="Halligan D.L."/>
            <person name="Halpern A.L."/>
            <person name="Halter G.M."/>
            <person name="Han M.V."/>
            <person name="Heger A."/>
            <person name="Hillier L."/>
            <person name="Hinrichs A.S."/>
            <person name="Holmes I."/>
            <person name="Hoskins R.A."/>
            <person name="Hubisz M.J."/>
            <person name="Hultmark D."/>
            <person name="Huntley M.A."/>
            <person name="Jaffe D.B."/>
            <person name="Jagadeeshan S."/>
            <person name="Jeck W.R."/>
            <person name="Johnson J."/>
            <person name="Jones C.D."/>
            <person name="Jordan W.C."/>
            <person name="Karpen G.H."/>
            <person name="Kataoka E."/>
            <person name="Keightley P.D."/>
            <person name="Kheradpour P."/>
            <person name="Kirkness E.F."/>
            <person name="Koerich L.B."/>
            <person name="Kristiansen K."/>
            <person name="Kudrna D."/>
            <person name="Kulathinal R.J."/>
            <person name="Kumar S."/>
            <person name="Kwok R."/>
            <person name="Lander E."/>
            <person name="Langley C.H."/>
            <person name="Lapoint R."/>
            <person name="Lazzaro B.P."/>
            <person name="Lee S.J."/>
            <person name="Levesque L."/>
            <person name="Li R."/>
            <person name="Lin C.F."/>
            <person name="Lin M.F."/>
            <person name="Lindblad-Toh K."/>
            <person name="Llopart A."/>
            <person name="Long M."/>
            <person name="Low L."/>
            <person name="Lozovsky E."/>
            <person name="Lu J."/>
            <person name="Luo M."/>
            <person name="Machado C.A."/>
            <person name="Makalowski W."/>
            <person name="Marzo M."/>
            <person name="Matsuda M."/>
            <person name="Matzkin L."/>
            <person name="McAllister B."/>
            <person name="McBride C.S."/>
            <person name="McKernan B."/>
            <person name="McKernan K."/>
            <person name="Mendez-Lago M."/>
            <person name="Minx P."/>
            <person name="Mollenhauer M.U."/>
            <person name="Montooth K."/>
            <person name="Mount S.M."/>
            <person name="Mu X."/>
            <person name="Myers E."/>
            <person name="Negre B."/>
            <person name="Newfeld S."/>
            <person name="Nielsen R."/>
            <person name="Noor M.A."/>
            <person name="O'Grady P."/>
            <person name="Pachter L."/>
            <person name="Papaceit M."/>
            <person name="Parisi M.J."/>
            <person name="Parisi M."/>
            <person name="Parts L."/>
            <person name="Pedersen J.S."/>
            <person name="Pesole G."/>
            <person name="Phillippy A.M."/>
            <person name="Ponting C.P."/>
            <person name="Pop M."/>
            <person name="Porcelli D."/>
            <person name="Powell J.R."/>
            <person name="Prohaska S."/>
            <person name="Pruitt K."/>
            <person name="Puig M."/>
            <person name="Quesneville H."/>
            <person name="Ram K.R."/>
            <person name="Rand D."/>
            <person name="Rasmussen M.D."/>
            <person name="Reed L.K."/>
            <person name="Reenan R."/>
            <person name="Reily A."/>
            <person name="Remington K.A."/>
            <person name="Rieger T.T."/>
            <person name="Ritchie M.G."/>
            <person name="Robin C."/>
            <person name="Rogers Y.H."/>
            <person name="Rohde C."/>
            <person name="Rozas J."/>
            <person name="Rubenfield M.J."/>
            <person name="Ruiz A."/>
            <person name="Russo S."/>
            <person name="Salzberg S.L."/>
            <person name="Sanchez-Gracia A."/>
            <person name="Saranga D.J."/>
            <person name="Sato H."/>
            <person name="Schaeffer S.W."/>
            <person name="Schatz M.C."/>
            <person name="Schlenke T."/>
            <person name="Schwartz R."/>
            <person name="Segarra C."/>
            <person name="Singh R.S."/>
            <person name="Sirot L."/>
            <person name="Sirota M."/>
            <person name="Sisneros N.B."/>
            <person name="Smith C.D."/>
            <person name="Smith T.F."/>
            <person name="Spieth J."/>
            <person name="Stage D.E."/>
            <person name="Stark A."/>
            <person name="Stephan W."/>
            <person name="Strausberg R.L."/>
            <person name="Strempel S."/>
            <person name="Sturgill D."/>
            <person name="Sutton G."/>
            <person name="Sutton G.G."/>
            <person name="Tao W."/>
            <person name="Teichmann S."/>
            <person name="Tobari Y.N."/>
            <person name="Tomimura Y."/>
            <person name="Tsolas J.M."/>
            <person name="Valente V.L."/>
            <person name="Venter E."/>
            <person name="Venter J.C."/>
            <person name="Vicario S."/>
            <person name="Vieira F.G."/>
            <person name="Vilella A.J."/>
            <person name="Villasante A."/>
            <person name="Walenz B."/>
            <person name="Wang J."/>
            <person name="Wasserman M."/>
            <person name="Watts T."/>
            <person name="Wilson D."/>
            <person name="Wilson R.K."/>
            <person name="Wing R.A."/>
            <person name="Wolfner M.F."/>
            <person name="Wong A."/>
            <person name="Wong G.K."/>
            <person name="Wu C.I."/>
            <person name="Wu G."/>
            <person name="Yamamoto D."/>
            <person name="Yang H.P."/>
            <person name="Yang S.P."/>
            <person name="Yorke J.A."/>
            <person name="Yoshida K."/>
            <person name="Zdobnov E."/>
            <person name="Zhang P."/>
            <person name="Zhang Y."/>
            <person name="Zimin A.V."/>
            <person name="Baldwin J."/>
            <person name="Abdouelleil A."/>
            <person name="Abdulkadir J."/>
            <person name="Abebe A."/>
            <person name="Abera B."/>
            <person name="Abreu J."/>
            <person name="Acer S.C."/>
            <person name="Aftuck L."/>
            <person name="Alexander A."/>
            <person name="An P."/>
            <person name="Anderson E."/>
            <person name="Anderson S."/>
            <person name="Arachi H."/>
            <person name="Azer M."/>
            <person name="Bachantsang P."/>
            <person name="Barry A."/>
            <person name="Bayul T."/>
            <person name="Berlin A."/>
            <person name="Bessette D."/>
            <person name="Bloom T."/>
            <person name="Blye J."/>
            <person name="Boguslavskiy L."/>
            <person name="Bonnet C."/>
            <person name="Boukhgalter B."/>
            <person name="Bourzgui I."/>
            <person name="Brown A."/>
            <person name="Cahill P."/>
            <person name="Channer S."/>
            <person name="Cheshatsang Y."/>
            <person name="Chuda L."/>
            <person name="Citroen M."/>
            <person name="Collymore A."/>
            <person name="Cooke P."/>
            <person name="Costello M."/>
            <person name="D'Aco K."/>
            <person name="Daza R."/>
            <person name="De Haan G."/>
            <person name="DeGray S."/>
            <person name="DeMaso C."/>
            <person name="Dhargay N."/>
            <person name="Dooley K."/>
            <person name="Dooley E."/>
            <person name="Doricent M."/>
            <person name="Dorje P."/>
            <person name="Dorjee K."/>
            <person name="Dupes A."/>
            <person name="Elong R."/>
            <person name="Falk J."/>
            <person name="Farina A."/>
            <person name="Faro S."/>
            <person name="Ferguson D."/>
            <person name="Fisher S."/>
            <person name="Foley C.D."/>
            <person name="Franke A."/>
            <person name="Friedrich D."/>
            <person name="Gadbois L."/>
            <person name="Gearin G."/>
            <person name="Gearin C.R."/>
            <person name="Giannoukos G."/>
            <person name="Goode T."/>
            <person name="Graham J."/>
            <person name="Grandbois E."/>
            <person name="Grewal S."/>
            <person name="Gyaltsen K."/>
            <person name="Hafez N."/>
            <person name="Hagos B."/>
            <person name="Hall J."/>
            <person name="Henson C."/>
            <person name="Hollinger A."/>
            <person name="Honan T."/>
            <person name="Huard M.D."/>
            <person name="Hughes L."/>
            <person name="Hurhula B."/>
            <person name="Husby M.E."/>
            <person name="Kamat A."/>
            <person name="Kanga B."/>
            <person name="Kashin S."/>
            <person name="Khazanovich D."/>
            <person name="Kisner P."/>
            <person name="Lance K."/>
            <person name="Lara M."/>
            <person name="Lee W."/>
            <person name="Lennon N."/>
            <person name="Letendre F."/>
            <person name="LeVine R."/>
            <person name="Lipovsky A."/>
            <person name="Liu X."/>
            <person name="Liu J."/>
            <person name="Liu S."/>
            <person name="Lokyitsang T."/>
            <person name="Lokyitsang Y."/>
            <person name="Lubonja R."/>
            <person name="Lui A."/>
            <person name="MacDonald P."/>
            <person name="Magnisalis V."/>
            <person name="Maru K."/>
            <person name="Matthews C."/>
            <person name="McCusker W."/>
            <person name="McDonough S."/>
            <person name="Mehta T."/>
            <person name="Meldrim J."/>
            <person name="Meneus L."/>
            <person name="Mihai O."/>
            <person name="Mihalev A."/>
            <person name="Mihova T."/>
            <person name="Mittelman R."/>
            <person name="Mlenga V."/>
            <person name="Montmayeur A."/>
            <person name="Mulrain L."/>
            <person name="Navidi A."/>
            <person name="Naylor J."/>
            <person name="Negash T."/>
            <person name="Nguyen T."/>
            <person name="Nguyen N."/>
            <person name="Nicol R."/>
            <person name="Norbu C."/>
            <person name="Norbu N."/>
            <person name="Novod N."/>
            <person name="O'Neill B."/>
            <person name="Osman S."/>
            <person name="Markiewicz E."/>
            <person name="Oyono O.L."/>
            <person name="Patti C."/>
            <person name="Phunkhang P."/>
            <person name="Pierre F."/>
            <person name="Priest M."/>
            <person name="Raghuraman S."/>
            <person name="Rege F."/>
            <person name="Reyes R."/>
            <person name="Rise C."/>
            <person name="Rogov P."/>
            <person name="Ross K."/>
            <person name="Ryan E."/>
            <person name="Settipalli S."/>
            <person name="Shea T."/>
            <person name="Sherpa N."/>
            <person name="Shi L."/>
            <person name="Shih D."/>
            <person name="Sparrow T."/>
            <person name="Spaulding J."/>
            <person name="Stalker J."/>
            <person name="Stange-Thomann N."/>
            <person name="Stavropoulos S."/>
            <person name="Stone C."/>
            <person name="Strader C."/>
            <person name="Tesfaye S."/>
            <person name="Thomson T."/>
            <person name="Thoulutsang Y."/>
            <person name="Thoulutsang D."/>
            <person name="Topham K."/>
            <person name="Topping I."/>
            <person name="Tsamla T."/>
            <person name="Vassiliev H."/>
            <person name="Vo A."/>
            <person name="Wangchuk T."/>
            <person name="Wangdi T."/>
            <person name="Weiand M."/>
            <person name="Wilkinson J."/>
            <person name="Wilson A."/>
            <person name="Yadav S."/>
            <person name="Young G."/>
            <person name="Yu Q."/>
            <person name="Zembek L."/>
            <person name="Zhong D."/>
            <person name="Zimmer A."/>
            <person name="Zwirko Z."/>
            <person name="Jaffe D.B."/>
            <person name="Alvarez P."/>
            <person name="Brockman W."/>
            <person name="Butler J."/>
            <person name="Chin C."/>
            <person name="Gnerre S."/>
            <person name="Grabherr M."/>
            <person name="Kleber M."/>
            <person name="Mauceli E."/>
            <person name="MacCallum I."/>
        </authorList>
    </citation>
    <scope>NUCLEOTIDE SEQUENCE [LARGE SCALE GENOMIC DNA]</scope>
    <source>
        <strain evidence="3">Tai18E2 / Tucson 14021-0261.01</strain>
    </source>
</reference>
<dbReference type="OrthoDB" id="7824457at2759"/>
<gene>
    <name evidence="2" type="primary">Dyak\GE13728</name>
    <name evidence="2" type="synonym">dyak_GLEANR_13912</name>
    <name evidence="2" type="synonym">GE13728</name>
    <name evidence="2" type="ORF">Dyak_GE13728</name>
</gene>
<accession>B4P9F0</accession>
<reference evidence="2 3" key="2">
    <citation type="journal article" date="2007" name="PLoS Biol.">
        <title>Principles of genome evolution in the Drosophila melanogaster species group.</title>
        <authorList>
            <person name="Ranz J.M."/>
            <person name="Maurin D."/>
            <person name="Chan Y.S."/>
            <person name="von Grotthuss M."/>
            <person name="Hillier L.W."/>
            <person name="Roote J."/>
            <person name="Ashburner M."/>
            <person name="Bergman C.M."/>
        </authorList>
    </citation>
    <scope>NUCLEOTIDE SEQUENCE [LARGE SCALE GENOMIC DNA]</scope>
    <source>
        <strain evidence="3">Tai18E2 / Tucson 14021-0261.01</strain>
    </source>
</reference>
<proteinExistence type="predicted"/>
<name>B4P9F0_DROYA</name>
<sequence>MEMRDRLHRLTNHSSITSHATVSNSVAKFAILNLDRSDGLENSVTKILVTIEEMFCSFFEEHQKELELQRMAAKTLNQLTQRYRINTQVDLSCTCPQIYEIESDDAIINKYYIYYQVIACSNKNQSWAIHNMRPYVLLFRRECAKLDMSSDSPFIMGNTFHKPIKFFMELVEELFAYFYSGHVQFDCAAQMLDPLDLNSIEHYQKLLAPNEDFANYFKYNMSYCKCLRMPARCPAYEYPQVTEDHTLPFIIQAKKKRCARRREKMAEPETNLLDRKKSMVRLQRPSETSALETGQATDWDNRDNRESTGRELKRSISVHQRRSQKSIISITKEVYQDPFSNNRHELTLKDSVLRWSVNPQILNSGVS</sequence>
<organism evidence="2 3">
    <name type="scientific">Drosophila yakuba</name>
    <name type="common">Fruit fly</name>
    <dbReference type="NCBI Taxonomy" id="7245"/>
    <lineage>
        <taxon>Eukaryota</taxon>
        <taxon>Metazoa</taxon>
        <taxon>Ecdysozoa</taxon>
        <taxon>Arthropoda</taxon>
        <taxon>Hexapoda</taxon>
        <taxon>Insecta</taxon>
        <taxon>Pterygota</taxon>
        <taxon>Neoptera</taxon>
        <taxon>Endopterygota</taxon>
        <taxon>Diptera</taxon>
        <taxon>Brachycera</taxon>
        <taxon>Muscomorpha</taxon>
        <taxon>Ephydroidea</taxon>
        <taxon>Drosophilidae</taxon>
        <taxon>Drosophila</taxon>
        <taxon>Sophophora</taxon>
    </lineage>
</organism>
<dbReference type="AlphaFoldDB" id="B4P9F0"/>
<dbReference type="KEGG" id="dya:Dyak_GE13728"/>
<dbReference type="HOGENOM" id="CLU_070176_1_0_1"/>
<evidence type="ECO:0000313" key="3">
    <source>
        <dbReference type="Proteomes" id="UP000002282"/>
    </source>
</evidence>
<dbReference type="OMA" id="HVQFDCA"/>